<dbReference type="EMBL" id="PGFA01000001">
    <property type="protein sequence ID" value="PJJ59941.1"/>
    <property type="molecule type" value="Genomic_DNA"/>
</dbReference>
<proteinExistence type="predicted"/>
<dbReference type="PROSITE" id="PS51257">
    <property type="entry name" value="PROKAR_LIPOPROTEIN"/>
    <property type="match status" value="1"/>
</dbReference>
<evidence type="ECO:0000313" key="2">
    <source>
        <dbReference type="Proteomes" id="UP000228535"/>
    </source>
</evidence>
<dbReference type="Proteomes" id="UP000228535">
    <property type="component" value="Unassembled WGS sequence"/>
</dbReference>
<name>A0A2M9BPQ1_9BACT</name>
<accession>A0A2M9BPQ1</accession>
<evidence type="ECO:0000313" key="1">
    <source>
        <dbReference type="EMBL" id="PJJ59941.1"/>
    </source>
</evidence>
<gene>
    <name evidence="1" type="ORF">CLV45_1363</name>
</gene>
<keyword evidence="2" id="KW-1185">Reference proteome</keyword>
<dbReference type="AlphaFoldDB" id="A0A2M9BPQ1"/>
<reference evidence="1 2" key="1">
    <citation type="submission" date="2017-11" db="EMBL/GenBank/DDBJ databases">
        <title>Genomic Encyclopedia of Archaeal and Bacterial Type Strains, Phase II (KMG-II): From Individual Species to Whole Genera.</title>
        <authorList>
            <person name="Goeker M."/>
        </authorList>
    </citation>
    <scope>NUCLEOTIDE SEQUENCE [LARGE SCALE GENOMIC DNA]</scope>
    <source>
        <strain evidence="1 2">DSM 11115</strain>
    </source>
</reference>
<organism evidence="1 2">
    <name type="scientific">Hymenobacter chitinivorans DSM 11115</name>
    <dbReference type="NCBI Taxonomy" id="1121954"/>
    <lineage>
        <taxon>Bacteria</taxon>
        <taxon>Pseudomonadati</taxon>
        <taxon>Bacteroidota</taxon>
        <taxon>Cytophagia</taxon>
        <taxon>Cytophagales</taxon>
        <taxon>Hymenobacteraceae</taxon>
        <taxon>Hymenobacter</taxon>
    </lineage>
</organism>
<comment type="caution">
    <text evidence="1">The sequence shown here is derived from an EMBL/GenBank/DDBJ whole genome shotgun (WGS) entry which is preliminary data.</text>
</comment>
<dbReference type="RefSeq" id="WP_100335617.1">
    <property type="nucleotide sequence ID" value="NZ_PGFA01000001.1"/>
</dbReference>
<protein>
    <recommendedName>
        <fullName evidence="3">Lipoprotein</fullName>
    </recommendedName>
</protein>
<dbReference type="OrthoDB" id="850811at2"/>
<evidence type="ECO:0008006" key="3">
    <source>
        <dbReference type="Google" id="ProtNLM"/>
    </source>
</evidence>
<sequence>MSIFTRSLFTAALAATTLLTACSDKNTDAPAPADPTPIYRLTHFFHDPTTNTGSGTIYPSKDIKAEARLFPVVLALDFSAGPDAPHLEIYRSQLKPGWVGTYALRCRTRATDPVFVSYSYQNNGGSRIYRFSDLTQTLTGDVTITAYDEKRQLLSGHFEVTAPDQRDPVSDAPEQKTTILLTGDFSDMKVQVQ</sequence>